<feature type="transmembrane region" description="Helical" evidence="5">
    <location>
        <begin position="285"/>
        <end position="307"/>
    </location>
</feature>
<dbReference type="InterPro" id="IPR002645">
    <property type="entry name" value="STAS_dom"/>
</dbReference>
<dbReference type="PANTHER" id="PTHR11814">
    <property type="entry name" value="SULFATE TRANSPORTER"/>
    <property type="match status" value="1"/>
</dbReference>
<protein>
    <submittedName>
        <fullName evidence="7">SulP family sulfate permease</fullName>
    </submittedName>
</protein>
<dbReference type="Pfam" id="PF01740">
    <property type="entry name" value="STAS"/>
    <property type="match status" value="1"/>
</dbReference>
<evidence type="ECO:0000256" key="3">
    <source>
        <dbReference type="ARBA" id="ARBA00022989"/>
    </source>
</evidence>
<dbReference type="NCBIfam" id="NF008660">
    <property type="entry name" value="PRK11660.1"/>
    <property type="match status" value="1"/>
</dbReference>
<dbReference type="GO" id="GO:0055085">
    <property type="term" value="P:transmembrane transport"/>
    <property type="evidence" value="ECO:0007669"/>
    <property type="project" value="InterPro"/>
</dbReference>
<evidence type="ECO:0000313" key="7">
    <source>
        <dbReference type="EMBL" id="TDT37690.1"/>
    </source>
</evidence>
<evidence type="ECO:0000256" key="5">
    <source>
        <dbReference type="SAM" id="Phobius"/>
    </source>
</evidence>
<gene>
    <name evidence="7" type="ORF">DES49_2647</name>
</gene>
<evidence type="ECO:0000256" key="2">
    <source>
        <dbReference type="ARBA" id="ARBA00022692"/>
    </source>
</evidence>
<feature type="transmembrane region" description="Helical" evidence="5">
    <location>
        <begin position="62"/>
        <end position="83"/>
    </location>
</feature>
<feature type="transmembrane region" description="Helical" evidence="5">
    <location>
        <begin position="34"/>
        <end position="55"/>
    </location>
</feature>
<dbReference type="Pfam" id="PF00916">
    <property type="entry name" value="Sulfate_transp"/>
    <property type="match status" value="1"/>
</dbReference>
<dbReference type="EMBL" id="SOAX01000007">
    <property type="protein sequence ID" value="TDT37690.1"/>
    <property type="molecule type" value="Genomic_DNA"/>
</dbReference>
<reference evidence="7 8" key="1">
    <citation type="submission" date="2019-03" db="EMBL/GenBank/DDBJ databases">
        <title>Genomic Encyclopedia of Type Strains, Phase IV (KMG-IV): sequencing the most valuable type-strain genomes for metagenomic binning, comparative biology and taxonomic classification.</title>
        <authorList>
            <person name="Goeker M."/>
        </authorList>
    </citation>
    <scope>NUCLEOTIDE SEQUENCE [LARGE SCALE GENOMIC DNA]</scope>
    <source>
        <strain evidence="7 8">DSM 15505</strain>
    </source>
</reference>
<feature type="transmembrane region" description="Helical" evidence="5">
    <location>
        <begin position="415"/>
        <end position="446"/>
    </location>
</feature>
<feature type="transmembrane region" description="Helical" evidence="5">
    <location>
        <begin position="365"/>
        <end position="395"/>
    </location>
</feature>
<dbReference type="GO" id="GO:0016020">
    <property type="term" value="C:membrane"/>
    <property type="evidence" value="ECO:0007669"/>
    <property type="project" value="UniProtKB-SubCell"/>
</dbReference>
<organism evidence="7 8">
    <name type="scientific">Halospina denitrificans</name>
    <dbReference type="NCBI Taxonomy" id="332522"/>
    <lineage>
        <taxon>Bacteria</taxon>
        <taxon>Pseudomonadati</taxon>
        <taxon>Pseudomonadota</taxon>
        <taxon>Gammaproteobacteria</taxon>
        <taxon>Halospina</taxon>
    </lineage>
</organism>
<dbReference type="InterPro" id="IPR001902">
    <property type="entry name" value="SLC26A/SulP_fam"/>
</dbReference>
<dbReference type="Proteomes" id="UP000295830">
    <property type="component" value="Unassembled WGS sequence"/>
</dbReference>
<evidence type="ECO:0000256" key="4">
    <source>
        <dbReference type="ARBA" id="ARBA00023136"/>
    </source>
</evidence>
<accession>A0A4R7JIH3</accession>
<keyword evidence="3 5" id="KW-1133">Transmembrane helix</keyword>
<name>A0A4R7JIH3_9GAMM</name>
<evidence type="ECO:0000259" key="6">
    <source>
        <dbReference type="PROSITE" id="PS50801"/>
    </source>
</evidence>
<keyword evidence="4 5" id="KW-0472">Membrane</keyword>
<dbReference type="InterPro" id="IPR011547">
    <property type="entry name" value="SLC26A/SulP_dom"/>
</dbReference>
<dbReference type="AlphaFoldDB" id="A0A4R7JIH3"/>
<proteinExistence type="predicted"/>
<evidence type="ECO:0000313" key="8">
    <source>
        <dbReference type="Proteomes" id="UP000295830"/>
    </source>
</evidence>
<keyword evidence="8" id="KW-1185">Reference proteome</keyword>
<feature type="transmembrane region" description="Helical" evidence="5">
    <location>
        <begin position="134"/>
        <end position="154"/>
    </location>
</feature>
<comment type="caution">
    <text evidence="7">The sequence shown here is derived from an EMBL/GenBank/DDBJ whole genome shotgun (WGS) entry which is preliminary data.</text>
</comment>
<sequence length="601" mass="62517">MANGSWVRDLPRVGTGLASAWRAGYGLSELRQDVMAGLTIGTVAVPLSMALAIATGVPPQHGLYTAIVAGALIALTGGSRFNISGPTAAFVVILFPIVQQHGLGGLLIATMMAGVILVVLGLTRMGRLIEFVPYPVVLGFTAGIAVVIAVLQIPDFLGLDTGGMSEHFLENLGRIGGSLSSVDAYELGIGVFTLAVLLLWPCLKMPIPAPLAGLVAGAIGAYAVNHWLAGSGSEVATIASRFTWEANGETGTGIPPIAPTFMAPWSLPGPDGEPLSLNFELIRALIGPAFAIAMLGAIESLLCAVVSDGLTNTRHDPNAELIGQGVGNIAAPLFGGITATAAIARTATGIRSGARSPIAAVVHALVVLLAVVAFAGVLGLVPMAALAALLFIVAWNMSEAHHFWHTLRSAPPGDVAILLVCFTLTVLFDMVLAVGVGIGLAAALFIRRMALLTEAGQVDTEGHPMAKNLPKEVALYEVNGPMFFGAAEKAVTSLRLVDPRVRTVIVDMQGVPSMDGTAIVALKSLIDEMHHERVSLILSGLPSRIVLKLRRAGVLRVRGQLGFTRDLGRARDLALRWRTLPNAWGSPSRAISSEPSSNGRG</sequence>
<keyword evidence="2 5" id="KW-0812">Transmembrane</keyword>
<dbReference type="Gene3D" id="3.30.750.24">
    <property type="entry name" value="STAS domain"/>
    <property type="match status" value="1"/>
</dbReference>
<dbReference type="SUPFAM" id="SSF52091">
    <property type="entry name" value="SpoIIaa-like"/>
    <property type="match status" value="1"/>
</dbReference>
<dbReference type="CDD" id="cd07042">
    <property type="entry name" value="STAS_SulP_like_sulfate_transporter"/>
    <property type="match status" value="1"/>
</dbReference>
<comment type="subcellular location">
    <subcellularLocation>
        <location evidence="1">Membrane</location>
        <topology evidence="1">Multi-pass membrane protein</topology>
    </subcellularLocation>
</comment>
<dbReference type="OrthoDB" id="9769739at2"/>
<feature type="transmembrane region" description="Helical" evidence="5">
    <location>
        <begin position="327"/>
        <end position="344"/>
    </location>
</feature>
<evidence type="ECO:0000256" key="1">
    <source>
        <dbReference type="ARBA" id="ARBA00004141"/>
    </source>
</evidence>
<feature type="transmembrane region" description="Helical" evidence="5">
    <location>
        <begin position="103"/>
        <end position="122"/>
    </location>
</feature>
<dbReference type="InterPro" id="IPR036513">
    <property type="entry name" value="STAS_dom_sf"/>
</dbReference>
<dbReference type="PROSITE" id="PS50801">
    <property type="entry name" value="STAS"/>
    <property type="match status" value="1"/>
</dbReference>
<feature type="domain" description="STAS" evidence="6">
    <location>
        <begin position="473"/>
        <end position="574"/>
    </location>
</feature>